<feature type="domain" description="Ferric oxidoreductase" evidence="21">
    <location>
        <begin position="277"/>
        <end position="409"/>
    </location>
</feature>
<evidence type="ECO:0000256" key="12">
    <source>
        <dbReference type="ARBA" id="ARBA00022989"/>
    </source>
</evidence>
<name>A0AAD8ZXQ9_9TELE</name>
<organism evidence="23 24">
    <name type="scientific">Electrophorus voltai</name>
    <dbReference type="NCBI Taxonomy" id="2609070"/>
    <lineage>
        <taxon>Eukaryota</taxon>
        <taxon>Metazoa</taxon>
        <taxon>Chordata</taxon>
        <taxon>Craniata</taxon>
        <taxon>Vertebrata</taxon>
        <taxon>Euteleostomi</taxon>
        <taxon>Actinopterygii</taxon>
        <taxon>Neopterygii</taxon>
        <taxon>Teleostei</taxon>
        <taxon>Ostariophysi</taxon>
        <taxon>Gymnotiformes</taxon>
        <taxon>Gymnotoidei</taxon>
        <taxon>Gymnotidae</taxon>
        <taxon>Electrophorus</taxon>
    </lineage>
</organism>
<feature type="transmembrane region" description="Helical" evidence="20">
    <location>
        <begin position="320"/>
        <end position="344"/>
    </location>
</feature>
<dbReference type="InterPro" id="IPR051267">
    <property type="entry name" value="STEAP_metalloreductase"/>
</dbReference>
<dbReference type="InterPro" id="IPR036291">
    <property type="entry name" value="NAD(P)-bd_dom_sf"/>
</dbReference>
<evidence type="ECO:0000256" key="8">
    <source>
        <dbReference type="ARBA" id="ARBA00022692"/>
    </source>
</evidence>
<evidence type="ECO:0000256" key="5">
    <source>
        <dbReference type="ARBA" id="ARBA00022448"/>
    </source>
</evidence>
<feature type="transmembrane region" description="Helical" evidence="20">
    <location>
        <begin position="277"/>
        <end position="299"/>
    </location>
</feature>
<sequence>NRRLFRSIKVGWLMVHEVLIKKPLFICAAMKPDSVAMMELGGLHKQGAVCIFGTGNFGRSLGFRLLQAGYEVTYGSRHPGKSALLPKGAKVTTHEEALQEAQVIFLAVHREQYGFLASLSPALEGKVLVDISNNVRRGQYPESNAEYLRKLVPGAVVIKAFNTISAWALQAGGLDANRQVLICGDCASAKQAVADIAHGLGLAPLDRGSLRAASELEDIPLQLFPLWRLPLRLGAGLLAAFFTYNVIRDVVHAHVTDGKDRSFRIMISLANKAFPDVALVMLSLCYLPGAMAAVLQLRNGTKYRCFPDWLDRWMLCRKQLGLLALAFAVLHVLYTLVIPIRYYVFYRRATVYVGLMQENKTLEFNNVMAWRSDAYLSMGMLGFALFVLLGITSLPSVSNSLNWREFGFIQSKLGHTTLLLCTAHTFLYGWDNFLQPSAYKWLTPRSYMLALVVPCVVLALKAVLITPCVDRAVGRIRQGWEREGKGRAPEDNANNHLPLIL</sequence>
<evidence type="ECO:0000256" key="2">
    <source>
        <dbReference type="ARBA" id="ARBA00001974"/>
    </source>
</evidence>
<dbReference type="AlphaFoldDB" id="A0AAD8ZXQ9"/>
<dbReference type="GO" id="GO:0015677">
    <property type="term" value="P:copper ion import"/>
    <property type="evidence" value="ECO:0007669"/>
    <property type="project" value="TreeGrafter"/>
</dbReference>
<protein>
    <recommendedName>
        <fullName evidence="25">STEAP family member 4</fullName>
    </recommendedName>
</protein>
<dbReference type="Gene3D" id="3.40.50.720">
    <property type="entry name" value="NAD(P)-binding Rossmann-like Domain"/>
    <property type="match status" value="1"/>
</dbReference>
<dbReference type="EMBL" id="JAROKS010000001">
    <property type="protein sequence ID" value="KAK1806681.1"/>
    <property type="molecule type" value="Genomic_DNA"/>
</dbReference>
<keyword evidence="24" id="KW-1185">Reference proteome</keyword>
<keyword evidence="16" id="KW-0406">Ion transport</keyword>
<proteinExistence type="inferred from homology"/>
<evidence type="ECO:0000256" key="14">
    <source>
        <dbReference type="ARBA" id="ARBA00023004"/>
    </source>
</evidence>
<evidence type="ECO:0000256" key="20">
    <source>
        <dbReference type="SAM" id="Phobius"/>
    </source>
</evidence>
<comment type="similarity">
    <text evidence="4">Belongs to the STEAP family.</text>
</comment>
<evidence type="ECO:0000256" key="11">
    <source>
        <dbReference type="ARBA" id="ARBA00022827"/>
    </source>
</evidence>
<evidence type="ECO:0000256" key="4">
    <source>
        <dbReference type="ARBA" id="ARBA00007729"/>
    </source>
</evidence>
<evidence type="ECO:0008006" key="25">
    <source>
        <dbReference type="Google" id="ProtNLM"/>
    </source>
</evidence>
<evidence type="ECO:0000313" key="23">
    <source>
        <dbReference type="EMBL" id="KAK1806681.1"/>
    </source>
</evidence>
<dbReference type="GO" id="GO:0052851">
    <property type="term" value="F:ferric-chelate reductase (NADPH) activity"/>
    <property type="evidence" value="ECO:0007669"/>
    <property type="project" value="TreeGrafter"/>
</dbReference>
<dbReference type="GO" id="GO:0005886">
    <property type="term" value="C:plasma membrane"/>
    <property type="evidence" value="ECO:0007669"/>
    <property type="project" value="TreeGrafter"/>
</dbReference>
<dbReference type="Pfam" id="PF03807">
    <property type="entry name" value="F420_oxidored"/>
    <property type="match status" value="1"/>
</dbReference>
<keyword evidence="11" id="KW-0274">FAD</keyword>
<dbReference type="GO" id="GO:0010008">
    <property type="term" value="C:endosome membrane"/>
    <property type="evidence" value="ECO:0007669"/>
    <property type="project" value="UniProtKB-SubCell"/>
</dbReference>
<feature type="domain" description="Pyrroline-5-carboxylate reductase catalytic N-terminal" evidence="22">
    <location>
        <begin position="49"/>
        <end position="134"/>
    </location>
</feature>
<dbReference type="InterPro" id="IPR013130">
    <property type="entry name" value="Fe3_Rdtase_TM_dom"/>
</dbReference>
<accession>A0AAD8ZXQ9</accession>
<keyword evidence="5" id="KW-0813">Transport</keyword>
<dbReference type="InterPro" id="IPR028939">
    <property type="entry name" value="P5C_Rdtase_cat_N"/>
</dbReference>
<comment type="cofactor">
    <cofactor evidence="2">
        <name>FAD</name>
        <dbReference type="ChEBI" id="CHEBI:57692"/>
    </cofactor>
</comment>
<comment type="catalytic activity">
    <reaction evidence="18">
        <text>2 Cu(+) + NADP(+) + H(+) = 2 Cu(2+) + NADPH</text>
        <dbReference type="Rhea" id="RHEA:71771"/>
        <dbReference type="ChEBI" id="CHEBI:15378"/>
        <dbReference type="ChEBI" id="CHEBI:29036"/>
        <dbReference type="ChEBI" id="CHEBI:49552"/>
        <dbReference type="ChEBI" id="CHEBI:57783"/>
        <dbReference type="ChEBI" id="CHEBI:58349"/>
    </reaction>
    <physiologicalReaction direction="right-to-left" evidence="18">
        <dbReference type="Rhea" id="RHEA:71773"/>
    </physiologicalReaction>
</comment>
<evidence type="ECO:0000256" key="6">
    <source>
        <dbReference type="ARBA" id="ARBA00022496"/>
    </source>
</evidence>
<evidence type="ECO:0000313" key="24">
    <source>
        <dbReference type="Proteomes" id="UP001239994"/>
    </source>
</evidence>
<evidence type="ECO:0000256" key="17">
    <source>
        <dbReference type="ARBA" id="ARBA00023136"/>
    </source>
</evidence>
<keyword evidence="7" id="KW-0285">Flavoprotein</keyword>
<evidence type="ECO:0000256" key="19">
    <source>
        <dbReference type="ARBA" id="ARBA00049387"/>
    </source>
</evidence>
<feature type="transmembrane region" description="Helical" evidence="20">
    <location>
        <begin position="406"/>
        <end position="427"/>
    </location>
</feature>
<evidence type="ECO:0000259" key="21">
    <source>
        <dbReference type="Pfam" id="PF01794"/>
    </source>
</evidence>
<keyword evidence="15" id="KW-0186">Copper</keyword>
<dbReference type="GO" id="GO:0006826">
    <property type="term" value="P:iron ion transport"/>
    <property type="evidence" value="ECO:0007669"/>
    <property type="project" value="UniProtKB-KW"/>
</dbReference>
<dbReference type="PANTHER" id="PTHR14239:SF5">
    <property type="entry name" value="METALLOREDUCTASE STEAP4"/>
    <property type="match status" value="1"/>
</dbReference>
<feature type="transmembrane region" description="Helical" evidence="20">
    <location>
        <begin position="447"/>
        <end position="469"/>
    </location>
</feature>
<keyword evidence="13" id="KW-0560">Oxidoreductase</keyword>
<dbReference type="GO" id="GO:0046872">
    <property type="term" value="F:metal ion binding"/>
    <property type="evidence" value="ECO:0007669"/>
    <property type="project" value="UniProtKB-KW"/>
</dbReference>
<dbReference type="FunFam" id="3.40.50.720:FF:000051">
    <property type="entry name" value="STEAP2 metalloreductase"/>
    <property type="match status" value="1"/>
</dbReference>
<keyword evidence="12 20" id="KW-1133">Transmembrane helix</keyword>
<evidence type="ECO:0000256" key="18">
    <source>
        <dbReference type="ARBA" id="ARBA00048958"/>
    </source>
</evidence>
<keyword evidence="17 20" id="KW-0472">Membrane</keyword>
<comment type="caution">
    <text evidence="23">The sequence shown here is derived from an EMBL/GenBank/DDBJ whole genome shotgun (WGS) entry which is preliminary data.</text>
</comment>
<comment type="subcellular location">
    <subcellularLocation>
        <location evidence="3">Endosome membrane</location>
        <topology evidence="3">Multi-pass membrane protein</topology>
    </subcellularLocation>
</comment>
<dbReference type="SUPFAM" id="SSF51735">
    <property type="entry name" value="NAD(P)-binding Rossmann-fold domains"/>
    <property type="match status" value="1"/>
</dbReference>
<reference evidence="23" key="1">
    <citation type="submission" date="2023-03" db="EMBL/GenBank/DDBJ databases">
        <title>Electrophorus voltai genome.</title>
        <authorList>
            <person name="Bian C."/>
        </authorList>
    </citation>
    <scope>NUCLEOTIDE SEQUENCE</scope>
    <source>
        <strain evidence="23">CB-2022</strain>
        <tissue evidence="23">Muscle</tissue>
    </source>
</reference>
<keyword evidence="14" id="KW-0408">Iron</keyword>
<feature type="non-terminal residue" evidence="23">
    <location>
        <position position="1"/>
    </location>
</feature>
<comment type="cofactor">
    <cofactor evidence="1">
        <name>heme b</name>
        <dbReference type="ChEBI" id="CHEBI:60344"/>
    </cofactor>
</comment>
<evidence type="ECO:0000256" key="16">
    <source>
        <dbReference type="ARBA" id="ARBA00023065"/>
    </source>
</evidence>
<dbReference type="GO" id="GO:0008823">
    <property type="term" value="F:cupric reductase (NADH) activity"/>
    <property type="evidence" value="ECO:0007669"/>
    <property type="project" value="TreeGrafter"/>
</dbReference>
<evidence type="ECO:0000256" key="13">
    <source>
        <dbReference type="ARBA" id="ARBA00023002"/>
    </source>
</evidence>
<dbReference type="Pfam" id="PF01794">
    <property type="entry name" value="Ferric_reduct"/>
    <property type="match status" value="1"/>
</dbReference>
<evidence type="ECO:0000256" key="1">
    <source>
        <dbReference type="ARBA" id="ARBA00001970"/>
    </source>
</evidence>
<keyword evidence="8 20" id="KW-0812">Transmembrane</keyword>
<comment type="catalytic activity">
    <reaction evidence="19">
        <text>2 Fe(2+) + NADP(+) + H(+) = 2 Fe(3+) + NADPH</text>
        <dbReference type="Rhea" id="RHEA:71767"/>
        <dbReference type="ChEBI" id="CHEBI:15378"/>
        <dbReference type="ChEBI" id="CHEBI:29033"/>
        <dbReference type="ChEBI" id="CHEBI:29034"/>
        <dbReference type="ChEBI" id="CHEBI:57783"/>
        <dbReference type="ChEBI" id="CHEBI:58349"/>
    </reaction>
    <physiologicalReaction direction="right-to-left" evidence="19">
        <dbReference type="Rhea" id="RHEA:71769"/>
    </physiologicalReaction>
</comment>
<gene>
    <name evidence="23" type="ORF">P4O66_005182</name>
</gene>
<keyword evidence="9" id="KW-0479">Metal-binding</keyword>
<keyword evidence="6" id="KW-0410">Iron transport</keyword>
<evidence type="ECO:0000256" key="10">
    <source>
        <dbReference type="ARBA" id="ARBA00022753"/>
    </source>
</evidence>
<evidence type="ECO:0000259" key="22">
    <source>
        <dbReference type="Pfam" id="PF03807"/>
    </source>
</evidence>
<evidence type="ECO:0000256" key="9">
    <source>
        <dbReference type="ARBA" id="ARBA00022723"/>
    </source>
</evidence>
<evidence type="ECO:0000256" key="15">
    <source>
        <dbReference type="ARBA" id="ARBA00023008"/>
    </source>
</evidence>
<evidence type="ECO:0000256" key="7">
    <source>
        <dbReference type="ARBA" id="ARBA00022630"/>
    </source>
</evidence>
<feature type="transmembrane region" description="Helical" evidence="20">
    <location>
        <begin position="374"/>
        <end position="394"/>
    </location>
</feature>
<keyword evidence="10" id="KW-0967">Endosome</keyword>
<dbReference type="PANTHER" id="PTHR14239">
    <property type="entry name" value="DUDULIN-RELATED"/>
    <property type="match status" value="1"/>
</dbReference>
<evidence type="ECO:0000256" key="3">
    <source>
        <dbReference type="ARBA" id="ARBA00004337"/>
    </source>
</evidence>
<dbReference type="Proteomes" id="UP001239994">
    <property type="component" value="Unassembled WGS sequence"/>
</dbReference>